<dbReference type="InterPro" id="IPR025139">
    <property type="entry name" value="DUF4062"/>
</dbReference>
<protein>
    <submittedName>
        <fullName evidence="2">DUF4062 domain-containing protein</fullName>
    </submittedName>
</protein>
<dbReference type="Proteomes" id="UP001237843">
    <property type="component" value="Unassembled WGS sequence"/>
</dbReference>
<name>A0AAW6VND1_9BACT</name>
<reference evidence="2" key="1">
    <citation type="journal article" date="2023" name="Antibiotics">
        <title>Genomic Characterization of Antibiotic-Resistant Campylobacterales Isolated from Chilean Poultry Meat.</title>
        <authorList>
            <person name="Concha-Toloza M."/>
            <person name="Lopez-Cantillo M."/>
            <person name="Molina-Mora J.A."/>
            <person name="Collado L."/>
        </authorList>
    </citation>
    <scope>NUCLEOTIDE SEQUENCE</scope>
    <source>
        <strain evidence="2">FR1p273A</strain>
    </source>
</reference>
<sequence length="328" mass="39443">MRIFIASSGDLSNERKDLKILCYENNFTPVAWEDIDQSITKEKFQTRINEDELKESDIVIFMIKSRLGKYTEEEFRESYNELGKRIRKIYVYFFEVNMIEIDKRELRKILNLQAFLEEEGKLYTEVKDFKDLENHFLKQKEFFNKKKIHEVENLKEIKDLIEPKVDCKVNKIAILYAFPINEDYSNFISLYKIETYFMKYDLNIDLLILNLDNIYNLEDYSEIFIFAKTDKNSLIIEDDNFLSTNLNFSDLDEISKVNENVNFHLFSLNKNENDFTIFKHFNFIEFFENQTKIFSAYIYKNLRQIFKNGKAVLGRKEFSHRVHSHLAS</sequence>
<dbReference type="AlphaFoldDB" id="A0AAW6VND1"/>
<comment type="caution">
    <text evidence="2">The sequence shown here is derived from an EMBL/GenBank/DDBJ whole genome shotgun (WGS) entry which is preliminary data.</text>
</comment>
<evidence type="ECO:0000313" key="2">
    <source>
        <dbReference type="EMBL" id="MDK2061819.1"/>
    </source>
</evidence>
<organism evidence="2 3">
    <name type="scientific">Aliarcobacter butzleri</name>
    <dbReference type="NCBI Taxonomy" id="28197"/>
    <lineage>
        <taxon>Bacteria</taxon>
        <taxon>Pseudomonadati</taxon>
        <taxon>Campylobacterota</taxon>
        <taxon>Epsilonproteobacteria</taxon>
        <taxon>Campylobacterales</taxon>
        <taxon>Arcobacteraceae</taxon>
        <taxon>Aliarcobacter</taxon>
    </lineage>
</organism>
<gene>
    <name evidence="2" type="ORF">PT520_04680</name>
</gene>
<accession>A0AAW6VND1</accession>
<dbReference type="Pfam" id="PF13271">
    <property type="entry name" value="DUF4062"/>
    <property type="match status" value="1"/>
</dbReference>
<evidence type="ECO:0000259" key="1">
    <source>
        <dbReference type="Pfam" id="PF13271"/>
    </source>
</evidence>
<reference evidence="2" key="2">
    <citation type="submission" date="2023-02" db="EMBL/GenBank/DDBJ databases">
        <authorList>
            <person name="Concha-Toloza M."/>
            <person name="Lopez-Cantillo M."/>
            <person name="Molina-Mora J."/>
            <person name="Collado L."/>
        </authorList>
    </citation>
    <scope>NUCLEOTIDE SEQUENCE</scope>
    <source>
        <strain evidence="2">FR1p273A</strain>
    </source>
</reference>
<evidence type="ECO:0000313" key="3">
    <source>
        <dbReference type="Proteomes" id="UP001237843"/>
    </source>
</evidence>
<proteinExistence type="predicted"/>
<dbReference type="RefSeq" id="WP_284074569.1">
    <property type="nucleotide sequence ID" value="NZ_JAQTJH010000004.1"/>
</dbReference>
<dbReference type="EMBL" id="JAQTJH010000004">
    <property type="protein sequence ID" value="MDK2061819.1"/>
    <property type="molecule type" value="Genomic_DNA"/>
</dbReference>
<feature type="domain" description="DUF4062" evidence="1">
    <location>
        <begin position="2"/>
        <end position="79"/>
    </location>
</feature>